<dbReference type="OrthoDB" id="1038057at2759"/>
<keyword evidence="1" id="KW-0732">Signal</keyword>
<dbReference type="Proteomes" id="UP000434276">
    <property type="component" value="Unassembled WGS sequence"/>
</dbReference>
<accession>A0A5S9XM07</accession>
<dbReference type="EMBL" id="CACSHJ010000089">
    <property type="protein sequence ID" value="CAA0387096.1"/>
    <property type="molecule type" value="Genomic_DNA"/>
</dbReference>
<sequence length="135" mass="15559">MASERKLIMVVILSSLLMKVALSQNGVVMGKNIFKWELFPKIFVYISNESDVDLHSSCYFNGNSIDRYRGLVLPWRRRLLVQFWKRFWGGTRYITEIIFTNISADTVFGPSEGMDLVLASQCFKLTHGTLQLNMV</sequence>
<feature type="chain" id="PRO_5024943412" description="S-protein homolog" evidence="1">
    <location>
        <begin position="24"/>
        <end position="135"/>
    </location>
</feature>
<evidence type="ECO:0000313" key="3">
    <source>
        <dbReference type="Proteomes" id="UP000434276"/>
    </source>
</evidence>
<evidence type="ECO:0000256" key="1">
    <source>
        <dbReference type="SAM" id="SignalP"/>
    </source>
</evidence>
<proteinExistence type="predicted"/>
<organism evidence="2 3">
    <name type="scientific">Arabidopsis thaliana</name>
    <name type="common">Mouse-ear cress</name>
    <dbReference type="NCBI Taxonomy" id="3702"/>
    <lineage>
        <taxon>Eukaryota</taxon>
        <taxon>Viridiplantae</taxon>
        <taxon>Streptophyta</taxon>
        <taxon>Embryophyta</taxon>
        <taxon>Tracheophyta</taxon>
        <taxon>Spermatophyta</taxon>
        <taxon>Magnoliopsida</taxon>
        <taxon>eudicotyledons</taxon>
        <taxon>Gunneridae</taxon>
        <taxon>Pentapetalae</taxon>
        <taxon>rosids</taxon>
        <taxon>malvids</taxon>
        <taxon>Brassicales</taxon>
        <taxon>Brassicaceae</taxon>
        <taxon>Camelineae</taxon>
        <taxon>Arabidopsis</taxon>
    </lineage>
</organism>
<evidence type="ECO:0008006" key="4">
    <source>
        <dbReference type="Google" id="ProtNLM"/>
    </source>
</evidence>
<dbReference type="ExpressionAtlas" id="A0A5S9XM07">
    <property type="expression patterns" value="baseline and differential"/>
</dbReference>
<protein>
    <recommendedName>
        <fullName evidence="4">S-protein homolog</fullName>
    </recommendedName>
</protein>
<gene>
    <name evidence="2" type="ORF">C24_LOCUS16047</name>
</gene>
<reference evidence="2 3" key="1">
    <citation type="submission" date="2019-12" db="EMBL/GenBank/DDBJ databases">
        <authorList>
            <person name="Jiao W.-B."/>
            <person name="Schneeberger K."/>
        </authorList>
    </citation>
    <scope>NUCLEOTIDE SEQUENCE [LARGE SCALE GENOMIC DNA]</scope>
    <source>
        <strain evidence="3">cv. C24</strain>
    </source>
</reference>
<feature type="signal peptide" evidence="1">
    <location>
        <begin position="1"/>
        <end position="23"/>
    </location>
</feature>
<name>A0A5S9XM07_ARATH</name>
<dbReference type="AlphaFoldDB" id="A0A5S9XM07"/>
<evidence type="ECO:0000313" key="2">
    <source>
        <dbReference type="EMBL" id="CAA0387096.1"/>
    </source>
</evidence>